<feature type="transmembrane region" description="Helical" evidence="7">
    <location>
        <begin position="37"/>
        <end position="57"/>
    </location>
</feature>
<dbReference type="AlphaFoldDB" id="A0A516PUS4"/>
<evidence type="ECO:0000256" key="4">
    <source>
        <dbReference type="ARBA" id="ARBA00022692"/>
    </source>
</evidence>
<organism evidence="8 9">
    <name type="scientific">Microlunatus elymi</name>
    <dbReference type="NCBI Taxonomy" id="2596828"/>
    <lineage>
        <taxon>Bacteria</taxon>
        <taxon>Bacillati</taxon>
        <taxon>Actinomycetota</taxon>
        <taxon>Actinomycetes</taxon>
        <taxon>Propionibacteriales</taxon>
        <taxon>Propionibacteriaceae</taxon>
        <taxon>Microlunatus</taxon>
    </lineage>
</organism>
<dbReference type="KEGG" id="mik:FOE78_01130"/>
<reference evidence="8 9" key="1">
    <citation type="submission" date="2019-07" db="EMBL/GenBank/DDBJ databases">
        <title>Microlunatus dokdonensis sp. nov. isolated from the rhizospheric soil of the wild plant Elymus tsukushiensis.</title>
        <authorList>
            <person name="Ghim S.-Y."/>
            <person name="Hwang Y.-J."/>
            <person name="Son J.-S."/>
            <person name="Shin J.-H."/>
        </authorList>
    </citation>
    <scope>NUCLEOTIDE SEQUENCE [LARGE SCALE GENOMIC DNA]</scope>
    <source>
        <strain evidence="8 9">KUDC0627</strain>
    </source>
</reference>
<name>A0A516PUS4_9ACTN</name>
<feature type="transmembrane region" description="Helical" evidence="7">
    <location>
        <begin position="63"/>
        <end position="83"/>
    </location>
</feature>
<dbReference type="EMBL" id="CP041692">
    <property type="protein sequence ID" value="QDP94701.1"/>
    <property type="molecule type" value="Genomic_DNA"/>
</dbReference>
<comment type="similarity">
    <text evidence="2">Belongs to the UPF0410 family.</text>
</comment>
<dbReference type="InterPro" id="IPR007341">
    <property type="entry name" value="Transgly_assoc"/>
</dbReference>
<evidence type="ECO:0000256" key="5">
    <source>
        <dbReference type="ARBA" id="ARBA00022989"/>
    </source>
</evidence>
<evidence type="ECO:0000256" key="7">
    <source>
        <dbReference type="SAM" id="Phobius"/>
    </source>
</evidence>
<keyword evidence="5 7" id="KW-1133">Transmembrane helix</keyword>
<keyword evidence="9" id="KW-1185">Reference proteome</keyword>
<protein>
    <submittedName>
        <fullName evidence="8">GlsB/YeaQ/YmgE family stress response membrane protein</fullName>
    </submittedName>
</protein>
<keyword evidence="3" id="KW-1003">Cell membrane</keyword>
<feature type="transmembrane region" description="Helical" evidence="7">
    <location>
        <begin position="6"/>
        <end position="25"/>
    </location>
</feature>
<dbReference type="PANTHER" id="PTHR33884">
    <property type="entry name" value="UPF0410 PROTEIN YMGE"/>
    <property type="match status" value="1"/>
</dbReference>
<accession>A0A516PUS4</accession>
<comment type="subcellular location">
    <subcellularLocation>
        <location evidence="1">Cell membrane</location>
        <topology evidence="1">Multi-pass membrane protein</topology>
    </subcellularLocation>
</comment>
<dbReference type="OrthoDB" id="4568405at2"/>
<evidence type="ECO:0000256" key="3">
    <source>
        <dbReference type="ARBA" id="ARBA00022475"/>
    </source>
</evidence>
<keyword evidence="6 7" id="KW-0472">Membrane</keyword>
<evidence type="ECO:0000256" key="1">
    <source>
        <dbReference type="ARBA" id="ARBA00004651"/>
    </source>
</evidence>
<dbReference type="Proteomes" id="UP000319263">
    <property type="component" value="Chromosome"/>
</dbReference>
<keyword evidence="4 7" id="KW-0812">Transmembrane</keyword>
<gene>
    <name evidence="8" type="ORF">FOE78_01130</name>
</gene>
<dbReference type="GO" id="GO:0005886">
    <property type="term" value="C:plasma membrane"/>
    <property type="evidence" value="ECO:0007669"/>
    <property type="project" value="UniProtKB-SubCell"/>
</dbReference>
<sequence>MFNFWTVLYLLVVGLIAGFIARLVVKGRDPMPWWMTLLLGIIGSFVGGFAGYLLFGWDKEEGFFQPGGLIFSILGAIVVLLLLRLIRRRRSPNPSGGSSES</sequence>
<evidence type="ECO:0000256" key="2">
    <source>
        <dbReference type="ARBA" id="ARBA00011006"/>
    </source>
</evidence>
<evidence type="ECO:0000313" key="8">
    <source>
        <dbReference type="EMBL" id="QDP94701.1"/>
    </source>
</evidence>
<proteinExistence type="inferred from homology"/>
<evidence type="ECO:0000313" key="9">
    <source>
        <dbReference type="Proteomes" id="UP000319263"/>
    </source>
</evidence>
<dbReference type="RefSeq" id="WP_143984690.1">
    <property type="nucleotide sequence ID" value="NZ_CP041692.1"/>
</dbReference>
<dbReference type="PANTHER" id="PTHR33884:SF3">
    <property type="entry name" value="UPF0410 PROTEIN YMGE"/>
    <property type="match status" value="1"/>
</dbReference>
<evidence type="ECO:0000256" key="6">
    <source>
        <dbReference type="ARBA" id="ARBA00023136"/>
    </source>
</evidence>
<dbReference type="Pfam" id="PF04226">
    <property type="entry name" value="Transgly_assoc"/>
    <property type="match status" value="1"/>
</dbReference>